<protein>
    <submittedName>
        <fullName evidence="2">Uncharacterized protein</fullName>
    </submittedName>
</protein>
<reference evidence="2" key="1">
    <citation type="submission" date="2022-11" db="UniProtKB">
        <authorList>
            <consortium name="WormBaseParasite"/>
        </authorList>
    </citation>
    <scope>IDENTIFICATION</scope>
</reference>
<dbReference type="SUPFAM" id="SSF56672">
    <property type="entry name" value="DNA/RNA polymerases"/>
    <property type="match status" value="1"/>
</dbReference>
<dbReference type="AlphaFoldDB" id="A0A915JIW5"/>
<organism evidence="1 2">
    <name type="scientific">Romanomermis culicivorax</name>
    <name type="common">Nematode worm</name>
    <dbReference type="NCBI Taxonomy" id="13658"/>
    <lineage>
        <taxon>Eukaryota</taxon>
        <taxon>Metazoa</taxon>
        <taxon>Ecdysozoa</taxon>
        <taxon>Nematoda</taxon>
        <taxon>Enoplea</taxon>
        <taxon>Dorylaimia</taxon>
        <taxon>Mermithida</taxon>
        <taxon>Mermithoidea</taxon>
        <taxon>Mermithidae</taxon>
        <taxon>Romanomermis</taxon>
    </lineage>
</organism>
<evidence type="ECO:0000313" key="1">
    <source>
        <dbReference type="Proteomes" id="UP000887565"/>
    </source>
</evidence>
<proteinExistence type="predicted"/>
<keyword evidence="1" id="KW-1185">Reference proteome</keyword>
<name>A0A915JIW5_ROMCU</name>
<dbReference type="Proteomes" id="UP000887565">
    <property type="component" value="Unplaced"/>
</dbReference>
<dbReference type="PANTHER" id="PTHR33206:SF1">
    <property type="entry name" value="DNA-DIRECTED DNA POLYMERASE"/>
    <property type="match status" value="1"/>
</dbReference>
<evidence type="ECO:0000313" key="2">
    <source>
        <dbReference type="WBParaSite" id="nRc.2.0.1.t26058-RA"/>
    </source>
</evidence>
<dbReference type="InterPro" id="IPR043502">
    <property type="entry name" value="DNA/RNA_pol_sf"/>
</dbReference>
<accession>A0A915JIW5</accession>
<dbReference type="PANTHER" id="PTHR33206">
    <property type="entry name" value="PROTEIN CBG10425"/>
    <property type="match status" value="1"/>
</dbReference>
<dbReference type="OMA" id="YMAISAS"/>
<dbReference type="WBParaSite" id="nRc.2.0.1.t26058-RA">
    <property type="protein sequence ID" value="nRc.2.0.1.t26058-RA"/>
    <property type="gene ID" value="nRc.2.0.1.g26058"/>
</dbReference>
<sequence>MEEALLNGTMFGFAKVDISTPKCLKEEYADFPPIIKHADISIDDIGEHMKEYAYTTGQLKKSHKNLVSSYFGKEIMFSTPMICFLVKQGLKLIRIQKAIQYDEEQAIQYDEERPFEGFRDKVTQHRREGDTNPDLAMLADTYKLLGNTGYGKTLTNKEGHIDVYYYDTRQVTEASYSVYLKRAKLVKENSYEVPTPKNKIVLTLTIVVGLSVYNWTKIEMLEFFHDILPVNFNKSMYQCREEDTDSIHLAISSNDLLDAVKPECKEEFMQNIYPKWFVTWKENKQTPK</sequence>